<feature type="non-terminal residue" evidence="1">
    <location>
        <position position="265"/>
    </location>
</feature>
<sequence>GIPLSDTLCLSLCLLSQVKENLRRYILEVDDPMTFLLDLLDHYSSTKGKANSLAALIAGEFQKWIRDHPECRQSGLRLRKLQSRVFPLITEGNLLDILISMYDLEEADRSFLLGNVTHLHQMGKYKEAAVLSIKLNLQPDLDLEQMCAPLLFLDRFNLLESYVSGYPELQCRLLQMLDRWSDSNFNPRKFSKEFRGLPPVKPDKLNLKTLSKLAFRLLETYNLDPALCTNMINQRHLGTLKYLMYKRFVEVGFIVVHYSETLAIW</sequence>
<organism evidence="1 2">
    <name type="scientific">Engystomops pustulosus</name>
    <name type="common">Tungara frog</name>
    <name type="synonym">Physalaemus pustulosus</name>
    <dbReference type="NCBI Taxonomy" id="76066"/>
    <lineage>
        <taxon>Eukaryota</taxon>
        <taxon>Metazoa</taxon>
        <taxon>Chordata</taxon>
        <taxon>Craniata</taxon>
        <taxon>Vertebrata</taxon>
        <taxon>Euteleostomi</taxon>
        <taxon>Amphibia</taxon>
        <taxon>Batrachia</taxon>
        <taxon>Anura</taxon>
        <taxon>Neobatrachia</taxon>
        <taxon>Hyloidea</taxon>
        <taxon>Leptodactylidae</taxon>
        <taxon>Leiuperinae</taxon>
        <taxon>Engystomops</taxon>
    </lineage>
</organism>
<feature type="non-terminal residue" evidence="1">
    <location>
        <position position="1"/>
    </location>
</feature>
<dbReference type="EMBL" id="WNYA01003142">
    <property type="protein sequence ID" value="KAG8543608.1"/>
    <property type="molecule type" value="Genomic_DNA"/>
</dbReference>
<name>A0AAV6ZBI2_ENGPU</name>
<dbReference type="InterPro" id="IPR052408">
    <property type="entry name" value="Exonuclease_MUT-7-like"/>
</dbReference>
<comment type="caution">
    <text evidence="1">The sequence shown here is derived from an EMBL/GenBank/DDBJ whole genome shotgun (WGS) entry which is preliminary data.</text>
</comment>
<dbReference type="Proteomes" id="UP000824782">
    <property type="component" value="Unassembled WGS sequence"/>
</dbReference>
<dbReference type="AlphaFoldDB" id="A0AAV6ZBI2"/>
<keyword evidence="2" id="KW-1185">Reference proteome</keyword>
<evidence type="ECO:0000313" key="2">
    <source>
        <dbReference type="Proteomes" id="UP000824782"/>
    </source>
</evidence>
<dbReference type="PANTHER" id="PTHR47765:SF2">
    <property type="entry name" value="EXONUCLEASE MUT-7 HOMOLOG"/>
    <property type="match status" value="1"/>
</dbReference>
<gene>
    <name evidence="1" type="ORF">GDO81_024208</name>
</gene>
<dbReference type="PANTHER" id="PTHR47765">
    <property type="entry name" value="3'-5' EXONUCLEASE DOMAIN-CONTAINING PROTEIN"/>
    <property type="match status" value="1"/>
</dbReference>
<accession>A0AAV6ZBI2</accession>
<reference evidence="1" key="1">
    <citation type="thesis" date="2020" institute="ProQuest LLC" country="789 East Eisenhower Parkway, Ann Arbor, MI, USA">
        <title>Comparative Genomics and Chromosome Evolution.</title>
        <authorList>
            <person name="Mudd A.B."/>
        </authorList>
    </citation>
    <scope>NUCLEOTIDE SEQUENCE</scope>
    <source>
        <strain evidence="1">237g6f4</strain>
        <tissue evidence="1">Blood</tissue>
    </source>
</reference>
<proteinExistence type="predicted"/>
<evidence type="ECO:0000313" key="1">
    <source>
        <dbReference type="EMBL" id="KAG8543608.1"/>
    </source>
</evidence>
<protein>
    <submittedName>
        <fullName evidence="1">Uncharacterized protein</fullName>
    </submittedName>
</protein>